<dbReference type="Pfam" id="PF01926">
    <property type="entry name" value="MMR_HSR1"/>
    <property type="match status" value="1"/>
</dbReference>
<feature type="transmembrane region" description="Helical" evidence="1">
    <location>
        <begin position="37"/>
        <end position="54"/>
    </location>
</feature>
<dbReference type="GO" id="GO:0005829">
    <property type="term" value="C:cytosol"/>
    <property type="evidence" value="ECO:0007669"/>
    <property type="project" value="TreeGrafter"/>
</dbReference>
<dbReference type="OrthoDB" id="9255830at2"/>
<dbReference type="GO" id="GO:0030488">
    <property type="term" value="P:tRNA methylation"/>
    <property type="evidence" value="ECO:0007669"/>
    <property type="project" value="TreeGrafter"/>
</dbReference>
<dbReference type="RefSeq" id="WP_015211144.1">
    <property type="nucleotide sequence ID" value="NC_019757.1"/>
</dbReference>
<dbReference type="AlphaFoldDB" id="K9X757"/>
<feature type="transmembrane region" description="Helical" evidence="1">
    <location>
        <begin position="6"/>
        <end position="25"/>
    </location>
</feature>
<evidence type="ECO:0000259" key="2">
    <source>
        <dbReference type="Pfam" id="PF01926"/>
    </source>
</evidence>
<accession>K9X757</accession>
<dbReference type="PATRIC" id="fig|56107.3.peg.6527"/>
<dbReference type="Gene3D" id="3.40.50.300">
    <property type="entry name" value="P-loop containing nucleotide triphosphate hydrolases"/>
    <property type="match status" value="1"/>
</dbReference>
<sequence length="639" mass="72209">MVRLKIWQWVVLATPIATIVIFLLISAGLQIHTWGISWIWAVFTLIFVGWRSLLVKWTKPAVNQIETVLAEVRQELESAAEDTTAPSAGKDATSQAETALQEILKASLSDRPIWEDWQTFWTRCQDVVIAIAKIYYPEVKYPLLNIYVPQAYGLIRGTVDDLDQWIQKLSPVLNQVTVGQAYQGYEVYRRLEPSARKFWQAWNWAQWLLNPVAAVAKQASKGYSNQATQELLMNLSQLLREAALRNLCRQAIALYSGRTPKAMIASPTATPTLPKAKTQTLREILAQAEPTAVVEQKPVNILLAGRTGSGKSSLINTLFQADLATVDVLPSTDQIQSYHWQTQSRETLTLWDTPGYEQVNRGNLRDLVLDYASNADLLLLVTPALDPALQMDVDFLQDIKAEVADLPVITVVTQVDRLRPLREWEANYDWQKGDRPKEIAIREATEYRTQRLSEYSHLVLPIVTADINTDRSAWGVEALSWGLVDAIAPAKQLRLTRFLRNLETRTITAAKIIDHYTFQMATTQGLAALLKSPVLHFISTLSTGSPTLAYLLAEKIPVEQLPIVIGKLQMAYELFPLLNTGTFNPLNFDLLSLWPLLLENSASPDRNAWAFGHALVEYWTQNLTVEQLRERFDYYLQQA</sequence>
<name>K9X757_9NOST</name>
<dbReference type="InterPro" id="IPR027417">
    <property type="entry name" value="P-loop_NTPase"/>
</dbReference>
<dbReference type="EMBL" id="CP003642">
    <property type="protein sequence ID" value="AFZ27911.1"/>
    <property type="molecule type" value="Genomic_DNA"/>
</dbReference>
<feature type="domain" description="G" evidence="2">
    <location>
        <begin position="301"/>
        <end position="413"/>
    </location>
</feature>
<keyword evidence="1" id="KW-0812">Transmembrane</keyword>
<dbReference type="GO" id="GO:0005525">
    <property type="term" value="F:GTP binding"/>
    <property type="evidence" value="ECO:0007669"/>
    <property type="project" value="InterPro"/>
</dbReference>
<reference evidence="3 4" key="1">
    <citation type="submission" date="2012-06" db="EMBL/GenBank/DDBJ databases">
        <title>Finished chromosome of genome of Cylindrospermum stagnale PCC 7417.</title>
        <authorList>
            <consortium name="US DOE Joint Genome Institute"/>
            <person name="Gugger M."/>
            <person name="Coursin T."/>
            <person name="Rippka R."/>
            <person name="Tandeau De Marsac N."/>
            <person name="Huntemann M."/>
            <person name="Wei C.-L."/>
            <person name="Han J."/>
            <person name="Detter J.C."/>
            <person name="Han C."/>
            <person name="Tapia R."/>
            <person name="Chen A."/>
            <person name="Kyrpides N."/>
            <person name="Mavromatis K."/>
            <person name="Markowitz V."/>
            <person name="Szeto E."/>
            <person name="Ivanova N."/>
            <person name="Pagani I."/>
            <person name="Pati A."/>
            <person name="Goodwin L."/>
            <person name="Nordberg H.P."/>
            <person name="Cantor M.N."/>
            <person name="Hua S.X."/>
            <person name="Woyke T."/>
            <person name="Kerfeld C.A."/>
        </authorList>
    </citation>
    <scope>NUCLEOTIDE SEQUENCE [LARGE SCALE GENOMIC DNA]</scope>
    <source>
        <strain evidence="3 4">PCC 7417</strain>
    </source>
</reference>
<dbReference type="GO" id="GO:0002098">
    <property type="term" value="P:tRNA wobble uridine modification"/>
    <property type="evidence" value="ECO:0007669"/>
    <property type="project" value="TreeGrafter"/>
</dbReference>
<dbReference type="KEGG" id="csg:Cylst_5936"/>
<keyword evidence="1" id="KW-0472">Membrane</keyword>
<organism evidence="3 4">
    <name type="scientific">Cylindrospermum stagnale PCC 7417</name>
    <dbReference type="NCBI Taxonomy" id="56107"/>
    <lineage>
        <taxon>Bacteria</taxon>
        <taxon>Bacillati</taxon>
        <taxon>Cyanobacteriota</taxon>
        <taxon>Cyanophyceae</taxon>
        <taxon>Nostocales</taxon>
        <taxon>Nostocaceae</taxon>
        <taxon>Cylindrospermum</taxon>
    </lineage>
</organism>
<dbReference type="HOGENOM" id="CLU_028661_0_0_3"/>
<evidence type="ECO:0000313" key="3">
    <source>
        <dbReference type="EMBL" id="AFZ27911.1"/>
    </source>
</evidence>
<dbReference type="SUPFAM" id="SSF52540">
    <property type="entry name" value="P-loop containing nucleoside triphosphate hydrolases"/>
    <property type="match status" value="1"/>
</dbReference>
<proteinExistence type="predicted"/>
<dbReference type="InterPro" id="IPR006073">
    <property type="entry name" value="GTP-bd"/>
</dbReference>
<gene>
    <name evidence="3" type="ORF">Cylst_5936</name>
</gene>
<dbReference type="PANTHER" id="PTHR42714">
    <property type="entry name" value="TRNA MODIFICATION GTPASE GTPBP3"/>
    <property type="match status" value="1"/>
</dbReference>
<dbReference type="eggNOG" id="COG3596">
    <property type="taxonomic scope" value="Bacteria"/>
</dbReference>
<keyword evidence="1" id="KW-1133">Transmembrane helix</keyword>
<dbReference type="PANTHER" id="PTHR42714:SF2">
    <property type="entry name" value="TRNA MODIFICATION GTPASE GTPBP3, MITOCHONDRIAL"/>
    <property type="match status" value="1"/>
</dbReference>
<keyword evidence="4" id="KW-1185">Reference proteome</keyword>
<protein>
    <submittedName>
        <fullName evidence="3">Putative GTPase</fullName>
    </submittedName>
</protein>
<evidence type="ECO:0000256" key="1">
    <source>
        <dbReference type="SAM" id="Phobius"/>
    </source>
</evidence>
<evidence type="ECO:0000313" key="4">
    <source>
        <dbReference type="Proteomes" id="UP000010475"/>
    </source>
</evidence>
<dbReference type="Proteomes" id="UP000010475">
    <property type="component" value="Chromosome"/>
</dbReference>
<dbReference type="STRING" id="56107.Cylst_5936"/>